<accession>A0A2M8LH58</accession>
<dbReference type="AlphaFoldDB" id="A0A2M8LH58"/>
<evidence type="ECO:0000313" key="2">
    <source>
        <dbReference type="EMBL" id="PJE76762.1"/>
    </source>
</evidence>
<protein>
    <submittedName>
        <fullName evidence="2">Uncharacterized protein</fullName>
    </submittedName>
</protein>
<feature type="region of interest" description="Disordered" evidence="1">
    <location>
        <begin position="1"/>
        <end position="21"/>
    </location>
</feature>
<feature type="compositionally biased region" description="Polar residues" evidence="1">
    <location>
        <begin position="1"/>
        <end position="10"/>
    </location>
</feature>
<evidence type="ECO:0000256" key="1">
    <source>
        <dbReference type="SAM" id="MobiDB-lite"/>
    </source>
</evidence>
<name>A0A2M8LH58_9BACT</name>
<dbReference type="Proteomes" id="UP000231436">
    <property type="component" value="Unassembled WGS sequence"/>
</dbReference>
<dbReference type="EMBL" id="PFEU01000014">
    <property type="protein sequence ID" value="PJE76762.1"/>
    <property type="molecule type" value="Genomic_DNA"/>
</dbReference>
<proteinExistence type="predicted"/>
<sequence length="282" mass="31173">MGSAPSNPVTGTPAVDGKTSLPEPHRHLFTFMVGEADFDVDVVTMAPGVLHTSVATGAVIVQTRGTVEGLPVCVVYRTLLHALRGEMYAVDYYAREIPDLVADESSARWCLRLVHDSDDLTDPELVTLREQALEEIIVRAKASMAEHKVVAVADAVRALQVDDTLGRRNPMAAAMANHGLVIRLNHLIANASGAEIRVSKTLLAIVQVLANIWKTFHDIDVELASMERWWMENRRDPLTYEQAQKLAVRVERLALPISDIHEAPYARGLAQMFGRLWGRVLE</sequence>
<organism evidence="2 3">
    <name type="scientific">Candidatus Uhrbacteria bacterium CG10_big_fil_rev_8_21_14_0_10_48_16</name>
    <dbReference type="NCBI Taxonomy" id="1975038"/>
    <lineage>
        <taxon>Bacteria</taxon>
        <taxon>Candidatus Uhriibacteriota</taxon>
    </lineage>
</organism>
<gene>
    <name evidence="2" type="ORF">COV05_02930</name>
</gene>
<reference evidence="3" key="1">
    <citation type="submission" date="2017-09" db="EMBL/GenBank/DDBJ databases">
        <title>Depth-based differentiation of microbial function through sediment-hosted aquifers and enrichment of novel symbionts in the deep terrestrial subsurface.</title>
        <authorList>
            <person name="Probst A.J."/>
            <person name="Ladd B."/>
            <person name="Jarett J.K."/>
            <person name="Geller-Mcgrath D.E."/>
            <person name="Sieber C.M.K."/>
            <person name="Emerson J.B."/>
            <person name="Anantharaman K."/>
            <person name="Thomas B.C."/>
            <person name="Malmstrom R."/>
            <person name="Stieglmeier M."/>
            <person name="Klingl A."/>
            <person name="Woyke T."/>
            <person name="Ryan C.M."/>
            <person name="Banfield J.F."/>
        </authorList>
    </citation>
    <scope>NUCLEOTIDE SEQUENCE [LARGE SCALE GENOMIC DNA]</scope>
</reference>
<comment type="caution">
    <text evidence="2">The sequence shown here is derived from an EMBL/GenBank/DDBJ whole genome shotgun (WGS) entry which is preliminary data.</text>
</comment>
<evidence type="ECO:0000313" key="3">
    <source>
        <dbReference type="Proteomes" id="UP000231436"/>
    </source>
</evidence>